<name>X1NT92_9ZZZZ</name>
<gene>
    <name evidence="1" type="ORF">S06H3_35297</name>
</gene>
<dbReference type="AlphaFoldDB" id="X1NT92"/>
<reference evidence="1" key="1">
    <citation type="journal article" date="2014" name="Front. Microbiol.">
        <title>High frequency of phylogenetically diverse reductive dehalogenase-homologous genes in deep subseafloor sedimentary metagenomes.</title>
        <authorList>
            <person name="Kawai M."/>
            <person name="Futagami T."/>
            <person name="Toyoda A."/>
            <person name="Takaki Y."/>
            <person name="Nishi S."/>
            <person name="Hori S."/>
            <person name="Arai W."/>
            <person name="Tsubouchi T."/>
            <person name="Morono Y."/>
            <person name="Uchiyama I."/>
            <person name="Ito T."/>
            <person name="Fujiyama A."/>
            <person name="Inagaki F."/>
            <person name="Takami H."/>
        </authorList>
    </citation>
    <scope>NUCLEOTIDE SEQUENCE</scope>
    <source>
        <strain evidence="1">Expedition CK06-06</strain>
    </source>
</reference>
<evidence type="ECO:0000313" key="1">
    <source>
        <dbReference type="EMBL" id="GAI21879.1"/>
    </source>
</evidence>
<comment type="caution">
    <text evidence="1">The sequence shown here is derived from an EMBL/GenBank/DDBJ whole genome shotgun (WGS) entry which is preliminary data.</text>
</comment>
<feature type="non-terminal residue" evidence="1">
    <location>
        <position position="1"/>
    </location>
</feature>
<proteinExistence type="predicted"/>
<organism evidence="1">
    <name type="scientific">marine sediment metagenome</name>
    <dbReference type="NCBI Taxonomy" id="412755"/>
    <lineage>
        <taxon>unclassified sequences</taxon>
        <taxon>metagenomes</taxon>
        <taxon>ecological metagenomes</taxon>
    </lineage>
</organism>
<sequence>APIILEELVVKNKQPLLISSLMMVVAFAASY</sequence>
<protein>
    <submittedName>
        <fullName evidence="1">Uncharacterized protein</fullName>
    </submittedName>
</protein>
<accession>X1NT92</accession>
<dbReference type="EMBL" id="BARV01021284">
    <property type="protein sequence ID" value="GAI21879.1"/>
    <property type="molecule type" value="Genomic_DNA"/>
</dbReference>